<keyword evidence="2" id="KW-1185">Reference proteome</keyword>
<sequence length="42" mass="5177">MKPKKLNTLNFHKIMLKNFKKMKEFQKFTKKLAENFLKITTF</sequence>
<dbReference type="KEGG" id="slu:KE3_1526"/>
<dbReference type="AlphaFoldDB" id="A0AB33AN39"/>
<dbReference type="EMBL" id="CP003025">
    <property type="protein sequence ID" value="AGS05997.1"/>
    <property type="molecule type" value="Genomic_DNA"/>
</dbReference>
<evidence type="ECO:0000313" key="1">
    <source>
        <dbReference type="EMBL" id="AGS05997.1"/>
    </source>
</evidence>
<proteinExistence type="predicted"/>
<accession>A0AB33AN39</accession>
<organism evidence="1 2">
    <name type="scientific">Streptococcus lutetiensis 033</name>
    <dbReference type="NCBI Taxonomy" id="1076934"/>
    <lineage>
        <taxon>Bacteria</taxon>
        <taxon>Bacillati</taxon>
        <taxon>Bacillota</taxon>
        <taxon>Bacilli</taxon>
        <taxon>Lactobacillales</taxon>
        <taxon>Streptococcaceae</taxon>
        <taxon>Streptococcus</taxon>
    </lineage>
</organism>
<protein>
    <recommendedName>
        <fullName evidence="3">Transposase</fullName>
    </recommendedName>
</protein>
<reference evidence="1 2" key="1">
    <citation type="journal article" date="2013" name="BMC Microbiol.">
        <title>Dynamics of fecal microbial communities in children with diarrhea of unknown etiology and genomic analysis of associated Streptococcus lutetiensis.</title>
        <authorList>
            <person name="Jin D."/>
            <person name="Chen C."/>
            <person name="Li L."/>
            <person name="Lu S."/>
            <person name="Li Z."/>
            <person name="Zhou Z."/>
            <person name="Jing H."/>
            <person name="Xu Y."/>
            <person name="Du P."/>
            <person name="Wang H."/>
            <person name="Xiong Y."/>
            <person name="Zheng H."/>
            <person name="Bai X."/>
            <person name="Sun H."/>
            <person name="Wang L."/>
            <person name="Ye C."/>
            <person name="Gottschalk M."/>
            <person name="Xu J."/>
        </authorList>
    </citation>
    <scope>NUCLEOTIDE SEQUENCE [LARGE SCALE GENOMIC DNA]</scope>
    <source>
        <strain evidence="1 2">033</strain>
    </source>
</reference>
<gene>
    <name evidence="1" type="ORF">KE3_1526</name>
</gene>
<name>A0AB33AN39_9STRE</name>
<dbReference type="Proteomes" id="UP000015268">
    <property type="component" value="Chromosome"/>
</dbReference>
<evidence type="ECO:0000313" key="2">
    <source>
        <dbReference type="Proteomes" id="UP000015268"/>
    </source>
</evidence>
<evidence type="ECO:0008006" key="3">
    <source>
        <dbReference type="Google" id="ProtNLM"/>
    </source>
</evidence>